<sequence length="184" mass="20644">MPFFMLRSTLKAYPDAKFLLTERDPEKWAKSFLNTAGAAATNLRRFPMPIFKHFDGFAFHMANFGNEMVDYCTNGFGASDKGREALVENYKTYIADVKRLVPPEQLKVCRLEDGFGWKEVCPYLGIPIPNTPWPSLNTPEEFNSIVGPKFRAAFAKGLASVTTIVAVAATGIWYARKSFFPLLA</sequence>
<dbReference type="Proteomes" id="UP000054516">
    <property type="component" value="Unassembled WGS sequence"/>
</dbReference>
<organism evidence="2">
    <name type="scientific">Rosellinia necatrix</name>
    <name type="common">White root-rot fungus</name>
    <dbReference type="NCBI Taxonomy" id="77044"/>
    <lineage>
        <taxon>Eukaryota</taxon>
        <taxon>Fungi</taxon>
        <taxon>Dikarya</taxon>
        <taxon>Ascomycota</taxon>
        <taxon>Pezizomycotina</taxon>
        <taxon>Sordariomycetes</taxon>
        <taxon>Xylariomycetidae</taxon>
        <taxon>Xylariales</taxon>
        <taxon>Xylariaceae</taxon>
        <taxon>Rosellinia</taxon>
    </lineage>
</organism>
<keyword evidence="1" id="KW-1133">Transmembrane helix</keyword>
<dbReference type="Gene3D" id="3.40.50.300">
    <property type="entry name" value="P-loop containing nucleotide triphosphate hydrolases"/>
    <property type="match status" value="1"/>
</dbReference>
<dbReference type="EMBL" id="DF977463">
    <property type="protein sequence ID" value="GAW25993.1"/>
    <property type="molecule type" value="Genomic_DNA"/>
</dbReference>
<proteinExistence type="predicted"/>
<dbReference type="OrthoDB" id="408152at2759"/>
<dbReference type="AlphaFoldDB" id="A0A1S8A7G1"/>
<evidence type="ECO:0000256" key="1">
    <source>
        <dbReference type="SAM" id="Phobius"/>
    </source>
</evidence>
<name>A0A1S8A7G1_ROSNE</name>
<dbReference type="InterPro" id="IPR040632">
    <property type="entry name" value="Sulfotransfer_4"/>
</dbReference>
<dbReference type="PANTHER" id="PTHR36978">
    <property type="entry name" value="P-LOOP CONTAINING NUCLEOTIDE TRIPHOSPHATE HYDROLASE"/>
    <property type="match status" value="1"/>
</dbReference>
<evidence type="ECO:0000313" key="2">
    <source>
        <dbReference type="EMBL" id="GAW25993.1"/>
    </source>
</evidence>
<dbReference type="PANTHER" id="PTHR36978:SF4">
    <property type="entry name" value="P-LOOP CONTAINING NUCLEOSIDE TRIPHOSPHATE HYDROLASE PROTEIN"/>
    <property type="match status" value="1"/>
</dbReference>
<keyword evidence="3" id="KW-1185">Reference proteome</keyword>
<reference evidence="2" key="1">
    <citation type="submission" date="2016-03" db="EMBL/GenBank/DDBJ databases">
        <title>Draft genome sequence of Rosellinia necatrix.</title>
        <authorList>
            <person name="Kanematsu S."/>
        </authorList>
    </citation>
    <scope>NUCLEOTIDE SEQUENCE [LARGE SCALE GENOMIC DNA]</scope>
    <source>
        <strain evidence="2">W97</strain>
    </source>
</reference>
<dbReference type="STRING" id="77044.A0A1S8A7G1"/>
<dbReference type="InterPro" id="IPR027417">
    <property type="entry name" value="P-loop_NTPase"/>
</dbReference>
<gene>
    <name evidence="2" type="ORF">SAMD00023353_1800100</name>
</gene>
<keyword evidence="1" id="KW-0812">Transmembrane</keyword>
<feature type="transmembrane region" description="Helical" evidence="1">
    <location>
        <begin position="153"/>
        <end position="175"/>
    </location>
</feature>
<keyword evidence="1" id="KW-0472">Membrane</keyword>
<protein>
    <submittedName>
        <fullName evidence="2">Putative NAD dependent epimerase protein</fullName>
    </submittedName>
</protein>
<dbReference type="SUPFAM" id="SSF52540">
    <property type="entry name" value="P-loop containing nucleoside triphosphate hydrolases"/>
    <property type="match status" value="1"/>
</dbReference>
<evidence type="ECO:0000313" key="3">
    <source>
        <dbReference type="Proteomes" id="UP000054516"/>
    </source>
</evidence>
<accession>A0A1S8A7G1</accession>
<dbReference type="OMA" id="AFHMANF"/>
<dbReference type="Pfam" id="PF17784">
    <property type="entry name" value="Sulfotransfer_4"/>
    <property type="match status" value="1"/>
</dbReference>